<evidence type="ECO:0000313" key="1">
    <source>
        <dbReference type="EMBL" id="TFK87810.1"/>
    </source>
</evidence>
<reference evidence="1 2" key="1">
    <citation type="journal article" date="2019" name="Nat. Ecol. Evol.">
        <title>Megaphylogeny resolves global patterns of mushroom evolution.</title>
        <authorList>
            <person name="Varga T."/>
            <person name="Krizsan K."/>
            <person name="Foldi C."/>
            <person name="Dima B."/>
            <person name="Sanchez-Garcia M."/>
            <person name="Sanchez-Ramirez S."/>
            <person name="Szollosi G.J."/>
            <person name="Szarkandi J.G."/>
            <person name="Papp V."/>
            <person name="Albert L."/>
            <person name="Andreopoulos W."/>
            <person name="Angelini C."/>
            <person name="Antonin V."/>
            <person name="Barry K.W."/>
            <person name="Bougher N.L."/>
            <person name="Buchanan P."/>
            <person name="Buyck B."/>
            <person name="Bense V."/>
            <person name="Catcheside P."/>
            <person name="Chovatia M."/>
            <person name="Cooper J."/>
            <person name="Damon W."/>
            <person name="Desjardin D."/>
            <person name="Finy P."/>
            <person name="Geml J."/>
            <person name="Haridas S."/>
            <person name="Hughes K."/>
            <person name="Justo A."/>
            <person name="Karasinski D."/>
            <person name="Kautmanova I."/>
            <person name="Kiss B."/>
            <person name="Kocsube S."/>
            <person name="Kotiranta H."/>
            <person name="LaButti K.M."/>
            <person name="Lechner B.E."/>
            <person name="Liimatainen K."/>
            <person name="Lipzen A."/>
            <person name="Lukacs Z."/>
            <person name="Mihaltcheva S."/>
            <person name="Morgado L.N."/>
            <person name="Niskanen T."/>
            <person name="Noordeloos M.E."/>
            <person name="Ohm R.A."/>
            <person name="Ortiz-Santana B."/>
            <person name="Ovrebo C."/>
            <person name="Racz N."/>
            <person name="Riley R."/>
            <person name="Savchenko A."/>
            <person name="Shiryaev A."/>
            <person name="Soop K."/>
            <person name="Spirin V."/>
            <person name="Szebenyi C."/>
            <person name="Tomsovsky M."/>
            <person name="Tulloss R.E."/>
            <person name="Uehling J."/>
            <person name="Grigoriev I.V."/>
            <person name="Vagvolgyi C."/>
            <person name="Papp T."/>
            <person name="Martin F.M."/>
            <person name="Miettinen O."/>
            <person name="Hibbett D.S."/>
            <person name="Nagy L.G."/>
        </authorList>
    </citation>
    <scope>NUCLEOTIDE SEQUENCE [LARGE SCALE GENOMIC DNA]</scope>
    <source>
        <strain evidence="1 2">HHB13444</strain>
    </source>
</reference>
<dbReference type="EMBL" id="ML211138">
    <property type="protein sequence ID" value="TFK87810.1"/>
    <property type="molecule type" value="Genomic_DNA"/>
</dbReference>
<keyword evidence="2" id="KW-1185">Reference proteome</keyword>
<accession>A0A5C3PHU5</accession>
<evidence type="ECO:0000313" key="2">
    <source>
        <dbReference type="Proteomes" id="UP000308197"/>
    </source>
</evidence>
<sequence>MSWVGPRAMPMYRALVHNGDTLRSLPDLWQALDETFHAAASRPVDPSILDEIPRLPERECPPISQTEVTDAMRHVAAASTPGWDHLHW</sequence>
<protein>
    <submittedName>
        <fullName evidence="1">Uncharacterized protein</fullName>
    </submittedName>
</protein>
<organism evidence="1 2">
    <name type="scientific">Polyporus arcularius HHB13444</name>
    <dbReference type="NCBI Taxonomy" id="1314778"/>
    <lineage>
        <taxon>Eukaryota</taxon>
        <taxon>Fungi</taxon>
        <taxon>Dikarya</taxon>
        <taxon>Basidiomycota</taxon>
        <taxon>Agaricomycotina</taxon>
        <taxon>Agaricomycetes</taxon>
        <taxon>Polyporales</taxon>
        <taxon>Polyporaceae</taxon>
        <taxon>Polyporus</taxon>
    </lineage>
</organism>
<feature type="non-terminal residue" evidence="1">
    <location>
        <position position="88"/>
    </location>
</feature>
<gene>
    <name evidence="1" type="ORF">K466DRAFT_490200</name>
</gene>
<dbReference type="STRING" id="1314778.A0A5C3PHU5"/>
<dbReference type="Proteomes" id="UP000308197">
    <property type="component" value="Unassembled WGS sequence"/>
</dbReference>
<dbReference type="InParanoid" id="A0A5C3PHU5"/>
<name>A0A5C3PHU5_9APHY</name>
<dbReference type="AlphaFoldDB" id="A0A5C3PHU5"/>
<proteinExistence type="predicted"/>